<dbReference type="Gene3D" id="3.40.50.2300">
    <property type="match status" value="1"/>
</dbReference>
<dbReference type="InterPro" id="IPR011006">
    <property type="entry name" value="CheY-like_superfamily"/>
</dbReference>
<dbReference type="InterPro" id="IPR052048">
    <property type="entry name" value="ST_Response_Regulator"/>
</dbReference>
<dbReference type="EMBL" id="DRUZ01000055">
    <property type="protein sequence ID" value="HHS01755.1"/>
    <property type="molecule type" value="Genomic_DNA"/>
</dbReference>
<comment type="caution">
    <text evidence="3">The sequence shown here is derived from an EMBL/GenBank/DDBJ whole genome shotgun (WGS) entry which is preliminary data.</text>
</comment>
<gene>
    <name evidence="3" type="ORF">ENL71_04385</name>
</gene>
<organism evidence="3">
    <name type="scientific">Caldicellulosiruptor owensensis</name>
    <dbReference type="NCBI Taxonomy" id="55205"/>
    <lineage>
        <taxon>Bacteria</taxon>
        <taxon>Bacillati</taxon>
        <taxon>Bacillota</taxon>
        <taxon>Bacillota incertae sedis</taxon>
        <taxon>Caldicellulosiruptorales</taxon>
        <taxon>Caldicellulosiruptoraceae</taxon>
        <taxon>Caldicellulosiruptor</taxon>
    </lineage>
</organism>
<dbReference type="InterPro" id="IPR001789">
    <property type="entry name" value="Sig_transdc_resp-reg_receiver"/>
</dbReference>
<dbReference type="PANTHER" id="PTHR43228">
    <property type="entry name" value="TWO-COMPONENT RESPONSE REGULATOR"/>
    <property type="match status" value="1"/>
</dbReference>
<dbReference type="GO" id="GO:0000160">
    <property type="term" value="P:phosphorelay signal transduction system"/>
    <property type="evidence" value="ECO:0007669"/>
    <property type="project" value="InterPro"/>
</dbReference>
<keyword evidence="1" id="KW-0597">Phosphoprotein</keyword>
<dbReference type="AlphaFoldDB" id="A0A7C5Z417"/>
<dbReference type="PROSITE" id="PS50110">
    <property type="entry name" value="RESPONSE_REGULATORY"/>
    <property type="match status" value="1"/>
</dbReference>
<dbReference type="PANTHER" id="PTHR43228:SF1">
    <property type="entry name" value="TWO-COMPONENT RESPONSE REGULATOR ARR22"/>
    <property type="match status" value="1"/>
</dbReference>
<sequence length="118" mass="13245">MKKKVLIVDDAAFVRYSLRQTLEKYGFEVVGEACDGKSCIKLFQQLNPDIVTLDITMPEMDGIEVLKKIMEIDKNAKVVMITALGQEEKVKEAVLNGAKGFIVKPYKEEHLVKVLSSL</sequence>
<reference evidence="3" key="1">
    <citation type="journal article" date="2020" name="mSystems">
        <title>Genome- and Community-Level Interaction Insights into Carbon Utilization and Element Cycling Functions of Hydrothermarchaeota in Hydrothermal Sediment.</title>
        <authorList>
            <person name="Zhou Z."/>
            <person name="Liu Y."/>
            <person name="Xu W."/>
            <person name="Pan J."/>
            <person name="Luo Z.H."/>
            <person name="Li M."/>
        </authorList>
    </citation>
    <scope>NUCLEOTIDE SEQUENCE [LARGE SCALE GENOMIC DNA]</scope>
    <source>
        <strain evidence="3">SpSt-102</strain>
    </source>
</reference>
<feature type="modified residue" description="4-aspartylphosphate" evidence="1">
    <location>
        <position position="54"/>
    </location>
</feature>
<dbReference type="OMA" id="GKSCIKL"/>
<evidence type="ECO:0000256" key="1">
    <source>
        <dbReference type="PROSITE-ProRule" id="PRU00169"/>
    </source>
</evidence>
<protein>
    <submittedName>
        <fullName evidence="3">Response regulator</fullName>
    </submittedName>
</protein>
<evidence type="ECO:0000313" key="3">
    <source>
        <dbReference type="EMBL" id="HHS01755.1"/>
    </source>
</evidence>
<name>A0A7C5Z417_9FIRM</name>
<feature type="domain" description="Response regulatory" evidence="2">
    <location>
        <begin position="4"/>
        <end position="118"/>
    </location>
</feature>
<dbReference type="SMART" id="SM00448">
    <property type="entry name" value="REC"/>
    <property type="match status" value="1"/>
</dbReference>
<dbReference type="Pfam" id="PF00072">
    <property type="entry name" value="Response_reg"/>
    <property type="match status" value="1"/>
</dbReference>
<evidence type="ECO:0000259" key="2">
    <source>
        <dbReference type="PROSITE" id="PS50110"/>
    </source>
</evidence>
<proteinExistence type="predicted"/>
<accession>A0A7C5Z417</accession>
<dbReference type="SUPFAM" id="SSF52172">
    <property type="entry name" value="CheY-like"/>
    <property type="match status" value="1"/>
</dbReference>